<dbReference type="Gene3D" id="3.30.70.1820">
    <property type="entry name" value="L1 transposable element, RRM domain"/>
    <property type="match status" value="1"/>
</dbReference>
<feature type="region of interest" description="Disordered" evidence="2">
    <location>
        <begin position="1"/>
        <end position="26"/>
    </location>
</feature>
<dbReference type="Ensembl" id="ENSNBRT00000002091.1">
    <property type="protein sequence ID" value="ENSNBRP00000002012.1"/>
    <property type="gene ID" value="ENSNBRG00000001629.1"/>
</dbReference>
<evidence type="ECO:0008006" key="5">
    <source>
        <dbReference type="Google" id="ProtNLM"/>
    </source>
</evidence>
<protein>
    <recommendedName>
        <fullName evidence="5">L1 transposable element RRM domain-containing protein</fullName>
    </recommendedName>
</protein>
<evidence type="ECO:0000256" key="2">
    <source>
        <dbReference type="SAM" id="MobiDB-lite"/>
    </source>
</evidence>
<dbReference type="STRING" id="32507.ENSNBRP00000002012"/>
<evidence type="ECO:0000256" key="1">
    <source>
        <dbReference type="SAM" id="Coils"/>
    </source>
</evidence>
<organism evidence="3 4">
    <name type="scientific">Neolamprologus brichardi</name>
    <name type="common">Fairy cichlid</name>
    <name type="synonym">Lamprologus brichardi</name>
    <dbReference type="NCBI Taxonomy" id="32507"/>
    <lineage>
        <taxon>Eukaryota</taxon>
        <taxon>Metazoa</taxon>
        <taxon>Chordata</taxon>
        <taxon>Craniata</taxon>
        <taxon>Vertebrata</taxon>
        <taxon>Euteleostomi</taxon>
        <taxon>Actinopterygii</taxon>
        <taxon>Neopterygii</taxon>
        <taxon>Teleostei</taxon>
        <taxon>Neoteleostei</taxon>
        <taxon>Acanthomorphata</taxon>
        <taxon>Ovalentaria</taxon>
        <taxon>Cichlomorphae</taxon>
        <taxon>Cichliformes</taxon>
        <taxon>Cichlidae</taxon>
        <taxon>African cichlids</taxon>
        <taxon>Pseudocrenilabrinae</taxon>
        <taxon>Lamprologini</taxon>
        <taxon>Neolamprologus</taxon>
    </lineage>
</organism>
<dbReference type="FunFam" id="3.30.70.1820:FF:000004">
    <property type="entry name" value="Uncharacterized protein"/>
    <property type="match status" value="1"/>
</dbReference>
<dbReference type="OMA" id="INEWAEM"/>
<evidence type="ECO:0000313" key="3">
    <source>
        <dbReference type="Ensembl" id="ENSNBRP00000002012.1"/>
    </source>
</evidence>
<dbReference type="AlphaFoldDB" id="A0A3Q4GG73"/>
<feature type="coiled-coil region" evidence="1">
    <location>
        <begin position="76"/>
        <end position="138"/>
    </location>
</feature>
<dbReference type="GeneTree" id="ENSGT01030000235216"/>
<dbReference type="InterPro" id="IPR004244">
    <property type="entry name" value="Transposase_22"/>
</dbReference>
<reference evidence="3" key="2">
    <citation type="submission" date="2025-09" db="UniProtKB">
        <authorList>
            <consortium name="Ensembl"/>
        </authorList>
    </citation>
    <scope>IDENTIFICATION</scope>
</reference>
<accession>A0A3Q4GG73</accession>
<reference evidence="3" key="1">
    <citation type="submission" date="2025-08" db="UniProtKB">
        <authorList>
            <consortium name="Ensembl"/>
        </authorList>
    </citation>
    <scope>IDENTIFICATION</scope>
</reference>
<keyword evidence="1" id="KW-0175">Coiled coil</keyword>
<dbReference type="Proteomes" id="UP000261580">
    <property type="component" value="Unassembled WGS sequence"/>
</dbReference>
<evidence type="ECO:0000313" key="4">
    <source>
        <dbReference type="Proteomes" id="UP000261580"/>
    </source>
</evidence>
<sequence>MPSTQKKLNLGSKPGKSGENHPPLSDHAVAVMAEAQSSPLPGQMDVDKLVERISAEVLKAVEASFEKKIDPVLKRLETCAANISALDVKMKEAEARISTQEDVTAGYGAKISEVELKLEAALDKIDDLENRSRRCNVRVIGLPEGSEGTNPVSFFKTWLPELVAVSFKGGAVKIDRCHRVLARLPSSAQRPRAVIIKLHNFQDKARIMQAARRKQSLFHNGIPIMIFEDFSAAVLKKRQGFYHVKQRLREMGVPFAMMYPAVLRIKIDGQEKSFRSPEAVSAYLDNVPQGAGPRSSSVAPADC</sequence>
<proteinExistence type="predicted"/>
<dbReference type="PANTHER" id="PTHR11505">
    <property type="entry name" value="L1 TRANSPOSABLE ELEMENT-RELATED"/>
    <property type="match status" value="1"/>
</dbReference>
<name>A0A3Q4GG73_NEOBR</name>
<keyword evidence="4" id="KW-1185">Reference proteome</keyword>